<proteinExistence type="predicted"/>
<dbReference type="AlphaFoldDB" id="A0A1T5K7D7"/>
<keyword evidence="1" id="KW-0732">Signal</keyword>
<dbReference type="EMBL" id="FUZU01000001">
    <property type="protein sequence ID" value="SKC59378.1"/>
    <property type="molecule type" value="Genomic_DNA"/>
</dbReference>
<evidence type="ECO:0000313" key="3">
    <source>
        <dbReference type="Proteomes" id="UP000190961"/>
    </source>
</evidence>
<gene>
    <name evidence="2" type="ORF">SAMN05660236_1879</name>
</gene>
<evidence type="ECO:0000256" key="1">
    <source>
        <dbReference type="SAM" id="SignalP"/>
    </source>
</evidence>
<protein>
    <submittedName>
        <fullName evidence="2">Uncharacterized protein</fullName>
    </submittedName>
</protein>
<dbReference type="STRING" id="688867.SAMN05660236_1879"/>
<evidence type="ECO:0000313" key="2">
    <source>
        <dbReference type="EMBL" id="SKC59378.1"/>
    </source>
</evidence>
<feature type="signal peptide" evidence="1">
    <location>
        <begin position="1"/>
        <end position="19"/>
    </location>
</feature>
<organism evidence="2 3">
    <name type="scientific">Ohtaekwangia koreensis</name>
    <dbReference type="NCBI Taxonomy" id="688867"/>
    <lineage>
        <taxon>Bacteria</taxon>
        <taxon>Pseudomonadati</taxon>
        <taxon>Bacteroidota</taxon>
        <taxon>Cytophagia</taxon>
        <taxon>Cytophagales</taxon>
        <taxon>Fulvivirgaceae</taxon>
        <taxon>Ohtaekwangia</taxon>
    </lineage>
</organism>
<reference evidence="2 3" key="1">
    <citation type="submission" date="2017-02" db="EMBL/GenBank/DDBJ databases">
        <authorList>
            <person name="Peterson S.W."/>
        </authorList>
    </citation>
    <scope>NUCLEOTIDE SEQUENCE [LARGE SCALE GENOMIC DNA]</scope>
    <source>
        <strain evidence="2 3">DSM 25262</strain>
    </source>
</reference>
<dbReference type="Proteomes" id="UP000190961">
    <property type="component" value="Unassembled WGS sequence"/>
</dbReference>
<feature type="chain" id="PRO_5012029926" evidence="1">
    <location>
        <begin position="20"/>
        <end position="53"/>
    </location>
</feature>
<accession>A0A1T5K7D7</accession>
<sequence>MLRTILFVCLIGMSFRLVAQTLYPASWTDLINVTVNADNSVIKNVTGFASKDN</sequence>
<keyword evidence="3" id="KW-1185">Reference proteome</keyword>
<name>A0A1T5K7D7_9BACT</name>